<sequence>MMSVLSRVRSGVVSRSGSIAFAALLLAGCTMEPTYHRPKAPVAGAYPAEPMAKPKKAGDVLQTPASDIGWEDFFVDPRLKALIAIAMRENRDLRVAVANIAQSAAQYDVQHASLLPPIGASGQAMYMAPSQTAGFSFAPGVGESISTFRYYSGGIGFSSYEIDVFGRIRSLSKSTAEAALKQVATERSVRISIVSQVANAYLAWLGDREVLDIANKAVANLNENLKLIRLRYDHGEENLLTVRQAETQVDQARQLQAQQTRLVAQDENNITLLIGAPIPSDLPPARPLGEQTLMADIPAGLPSDLLFRRPDIIAAEHDLLSANATIGAARAAFFPKFTLTATDGVSSLLFHRLFTAPATTWGLQPNVSIPIFTWGQNRGNLESAKAGRDIKLATYEKTIQTAFKEVSDTLVARSTYLEESRRMDDYVREMADAYRLSQMRYSVGTDSYLNQLVMQRNLLQAEQSRVAVQVARYENVVTFYRALGGGWSEETLRSPRVPSKL</sequence>
<dbReference type="PROSITE" id="PS51257">
    <property type="entry name" value="PROKAR_LIPOPROTEIN"/>
    <property type="match status" value="1"/>
</dbReference>
<reference evidence="4 5" key="1">
    <citation type="submission" date="2020-07" db="EMBL/GenBank/DDBJ databases">
        <title>Complete Genome Sequence of an acetic acid bacterium, Acetobacter aceti JCM20276.</title>
        <authorList>
            <person name="Hirose Y."/>
            <person name="Mihara H."/>
        </authorList>
    </citation>
    <scope>NUCLEOTIDE SEQUENCE [LARGE SCALE GENOMIC DNA]</scope>
    <source>
        <strain evidence="4 5">JCM20276</strain>
    </source>
</reference>
<evidence type="ECO:0000256" key="1">
    <source>
        <dbReference type="ARBA" id="ARBA00007613"/>
    </source>
</evidence>
<comment type="subcellular location">
    <subcellularLocation>
        <location evidence="2">Cell membrane</location>
        <topology evidence="2">Lipid-anchor</topology>
    </subcellularLocation>
</comment>
<dbReference type="PANTHER" id="PTHR30203">
    <property type="entry name" value="OUTER MEMBRANE CATION EFFLUX PROTEIN"/>
    <property type="match status" value="1"/>
</dbReference>
<keyword evidence="2" id="KW-0449">Lipoprotein</keyword>
<proteinExistence type="inferred from homology"/>
<comment type="similarity">
    <text evidence="1 2">Belongs to the outer membrane factor (OMF) (TC 1.B.17) family.</text>
</comment>
<accession>A0A6S6PI54</accession>
<dbReference type="Gene3D" id="1.20.1600.10">
    <property type="entry name" value="Outer membrane efflux proteins (OEP)"/>
    <property type="match status" value="1"/>
</dbReference>
<evidence type="ECO:0000313" key="5">
    <source>
        <dbReference type="Proteomes" id="UP000515220"/>
    </source>
</evidence>
<keyword evidence="2" id="KW-1134">Transmembrane beta strand</keyword>
<dbReference type="SUPFAM" id="SSF56954">
    <property type="entry name" value="Outer membrane efflux proteins (OEP)"/>
    <property type="match status" value="1"/>
</dbReference>
<dbReference type="GO" id="GO:0015562">
    <property type="term" value="F:efflux transmembrane transporter activity"/>
    <property type="evidence" value="ECO:0007669"/>
    <property type="project" value="InterPro"/>
</dbReference>
<evidence type="ECO:0000256" key="3">
    <source>
        <dbReference type="SAM" id="Coils"/>
    </source>
</evidence>
<feature type="coiled-coil region" evidence="3">
    <location>
        <begin position="211"/>
        <end position="238"/>
    </location>
</feature>
<dbReference type="InterPro" id="IPR010131">
    <property type="entry name" value="MdtP/NodT-like"/>
</dbReference>
<keyword evidence="2" id="KW-0564">Palmitate</keyword>
<dbReference type="Pfam" id="PF02321">
    <property type="entry name" value="OEP"/>
    <property type="match status" value="2"/>
</dbReference>
<keyword evidence="2" id="KW-0472">Membrane</keyword>
<dbReference type="EMBL" id="AP023326">
    <property type="protein sequence ID" value="BCI67003.1"/>
    <property type="molecule type" value="Genomic_DNA"/>
</dbReference>
<protein>
    <submittedName>
        <fullName evidence="4">Outer membrane protein OprM</fullName>
    </submittedName>
</protein>
<dbReference type="GO" id="GO:0005886">
    <property type="term" value="C:plasma membrane"/>
    <property type="evidence" value="ECO:0007669"/>
    <property type="project" value="UniProtKB-SubCell"/>
</dbReference>
<evidence type="ECO:0000256" key="2">
    <source>
        <dbReference type="RuleBase" id="RU362097"/>
    </source>
</evidence>
<dbReference type="PANTHER" id="PTHR30203:SF32">
    <property type="entry name" value="CATION EFFLUX SYSTEM PROTEIN CUSC"/>
    <property type="match status" value="1"/>
</dbReference>
<dbReference type="Proteomes" id="UP000515220">
    <property type="component" value="Chromosome"/>
</dbReference>
<organism evidence="4 5">
    <name type="scientific">Acetobacter aceti</name>
    <dbReference type="NCBI Taxonomy" id="435"/>
    <lineage>
        <taxon>Bacteria</taxon>
        <taxon>Pseudomonadati</taxon>
        <taxon>Pseudomonadota</taxon>
        <taxon>Alphaproteobacteria</taxon>
        <taxon>Acetobacterales</taxon>
        <taxon>Acetobacteraceae</taxon>
        <taxon>Acetobacter</taxon>
        <taxon>Acetobacter subgen. Acetobacter</taxon>
    </lineage>
</organism>
<dbReference type="InterPro" id="IPR003423">
    <property type="entry name" value="OMP_efflux"/>
</dbReference>
<dbReference type="Gene3D" id="2.20.200.10">
    <property type="entry name" value="Outer membrane efflux proteins (OEP)"/>
    <property type="match status" value="1"/>
</dbReference>
<dbReference type="NCBIfam" id="TIGR01845">
    <property type="entry name" value="outer_NodT"/>
    <property type="match status" value="1"/>
</dbReference>
<gene>
    <name evidence="4" type="primary">oprM</name>
    <name evidence="4" type="ORF">AAJCM20276_16270</name>
</gene>
<dbReference type="AlphaFoldDB" id="A0A6S6PI54"/>
<keyword evidence="3" id="KW-0175">Coiled coil</keyword>
<keyword evidence="2" id="KW-0812">Transmembrane</keyword>
<name>A0A6S6PI54_ACEAC</name>
<evidence type="ECO:0000313" key="4">
    <source>
        <dbReference type="EMBL" id="BCI67003.1"/>
    </source>
</evidence>